<name>A0A139X4G6_9CYAN</name>
<feature type="compositionally biased region" description="Basic and acidic residues" evidence="1">
    <location>
        <begin position="13"/>
        <end position="24"/>
    </location>
</feature>
<feature type="transmembrane region" description="Helical" evidence="2">
    <location>
        <begin position="90"/>
        <end position="111"/>
    </location>
</feature>
<reference evidence="3 4" key="1">
    <citation type="journal article" date="2013" name="Genome Biol. Evol.">
        <title>Genomes of Stigonematalean cyanobacteria (subsection V) and the evolution of oxygenic photosynthesis from prokaryotes to plastids.</title>
        <authorList>
            <person name="Dagan T."/>
            <person name="Roettger M."/>
            <person name="Stucken K."/>
            <person name="Landan G."/>
            <person name="Koch R."/>
            <person name="Major P."/>
            <person name="Gould S.B."/>
            <person name="Goremykin V.V."/>
            <person name="Rippka R."/>
            <person name="Tandeau de Marsac N."/>
            <person name="Gugger M."/>
            <person name="Lockhart P.J."/>
            <person name="Allen J.F."/>
            <person name="Brune I."/>
            <person name="Maus I."/>
            <person name="Puhler A."/>
            <person name="Martin W.F."/>
        </authorList>
    </citation>
    <scope>NUCLEOTIDE SEQUENCE [LARGE SCALE GENOMIC DNA]</scope>
    <source>
        <strain evidence="3 4">PCC 7110</strain>
    </source>
</reference>
<protein>
    <submittedName>
        <fullName evidence="3">Uncharacterized protein</fullName>
    </submittedName>
</protein>
<evidence type="ECO:0000313" key="4">
    <source>
        <dbReference type="Proteomes" id="UP000076925"/>
    </source>
</evidence>
<dbReference type="RefSeq" id="WP_017743361.1">
    <property type="nucleotide sequence ID" value="NZ_KQ976354.1"/>
</dbReference>
<evidence type="ECO:0000256" key="2">
    <source>
        <dbReference type="SAM" id="Phobius"/>
    </source>
</evidence>
<sequence length="222" mass="25385">MNGSEPDNSMKSSFKEEWSAKKASSDIPKPQNSRVILRKDEESLEIIFPSPGLSKGYVSLIIVGVMFIIPSITLVAILFGIYWADLSSKIVLALFSIPWWTFALAMFLMFANSLGTMLSNTRLEINQQRISLSHEIFEFKIYEEKSNQRQDINNLERIKRHIKLSSLPDYVPDYLGSIYESEIIIWAGESKYRISISLVSEDELDWLATELSDWLGLPINKP</sequence>
<keyword evidence="4" id="KW-1185">Reference proteome</keyword>
<feature type="transmembrane region" description="Helical" evidence="2">
    <location>
        <begin position="57"/>
        <end position="84"/>
    </location>
</feature>
<gene>
    <name evidence="3" type="ORF">WA1_03975</name>
</gene>
<dbReference type="EMBL" id="ANNX02000034">
    <property type="protein sequence ID" value="KYC39597.1"/>
    <property type="molecule type" value="Genomic_DNA"/>
</dbReference>
<organism evidence="3 4">
    <name type="scientific">Scytonema hofmannii PCC 7110</name>
    <dbReference type="NCBI Taxonomy" id="128403"/>
    <lineage>
        <taxon>Bacteria</taxon>
        <taxon>Bacillati</taxon>
        <taxon>Cyanobacteriota</taxon>
        <taxon>Cyanophyceae</taxon>
        <taxon>Nostocales</taxon>
        <taxon>Scytonemataceae</taxon>
        <taxon>Scytonema</taxon>
    </lineage>
</organism>
<accession>A0A139X4G6</accession>
<dbReference type="AlphaFoldDB" id="A0A139X4G6"/>
<proteinExistence type="predicted"/>
<dbReference type="Proteomes" id="UP000076925">
    <property type="component" value="Unassembled WGS sequence"/>
</dbReference>
<evidence type="ECO:0000313" key="3">
    <source>
        <dbReference type="EMBL" id="KYC39597.1"/>
    </source>
</evidence>
<feature type="compositionally biased region" description="Polar residues" evidence="1">
    <location>
        <begin position="1"/>
        <end position="12"/>
    </location>
</feature>
<keyword evidence="2" id="KW-0812">Transmembrane</keyword>
<feature type="region of interest" description="Disordered" evidence="1">
    <location>
        <begin position="1"/>
        <end position="31"/>
    </location>
</feature>
<keyword evidence="2" id="KW-1133">Transmembrane helix</keyword>
<dbReference type="OrthoDB" id="9842091at2"/>
<evidence type="ECO:0000256" key="1">
    <source>
        <dbReference type="SAM" id="MobiDB-lite"/>
    </source>
</evidence>
<comment type="caution">
    <text evidence="3">The sequence shown here is derived from an EMBL/GenBank/DDBJ whole genome shotgun (WGS) entry which is preliminary data.</text>
</comment>
<dbReference type="STRING" id="128403.WA1_03975"/>
<keyword evidence="2" id="KW-0472">Membrane</keyword>